<dbReference type="OrthoDB" id="9771846at2"/>
<dbReference type="AlphaFoldDB" id="A0A7J5B4Z3"/>
<gene>
    <name evidence="2" type="ORF">F8O03_02270</name>
</gene>
<dbReference type="RefSeq" id="WP_151422203.1">
    <property type="nucleotide sequence ID" value="NZ_WBJX01000001.1"/>
</dbReference>
<keyword evidence="3" id="KW-1185">Reference proteome</keyword>
<evidence type="ECO:0000313" key="2">
    <source>
        <dbReference type="EMBL" id="KAB1639187.1"/>
    </source>
</evidence>
<dbReference type="SUPFAM" id="SSF53448">
    <property type="entry name" value="Nucleotide-diphospho-sugar transferases"/>
    <property type="match status" value="1"/>
</dbReference>
<dbReference type="GO" id="GO:0016740">
    <property type="term" value="F:transferase activity"/>
    <property type="evidence" value="ECO:0007669"/>
    <property type="project" value="UniProtKB-KW"/>
</dbReference>
<dbReference type="InterPro" id="IPR050834">
    <property type="entry name" value="Glycosyltransf_2"/>
</dbReference>
<dbReference type="InterPro" id="IPR001173">
    <property type="entry name" value="Glyco_trans_2-like"/>
</dbReference>
<dbReference type="Pfam" id="PF00535">
    <property type="entry name" value="Glycos_transf_2"/>
    <property type="match status" value="1"/>
</dbReference>
<dbReference type="Proteomes" id="UP000490386">
    <property type="component" value="Unassembled WGS sequence"/>
</dbReference>
<feature type="domain" description="Glycosyltransferase 2-like" evidence="1">
    <location>
        <begin position="9"/>
        <end position="163"/>
    </location>
</feature>
<proteinExistence type="predicted"/>
<protein>
    <submittedName>
        <fullName evidence="2">Glycosyltransferase</fullName>
    </submittedName>
</protein>
<accession>A0A7J5B4Z3</accession>
<reference evidence="2 3" key="1">
    <citation type="submission" date="2019-09" db="EMBL/GenBank/DDBJ databases">
        <title>Phylogeny of genus Pseudoclavibacter and closely related genus.</title>
        <authorList>
            <person name="Li Y."/>
        </authorList>
    </citation>
    <scope>NUCLEOTIDE SEQUENCE [LARGE SCALE GENOMIC DNA]</scope>
    <source>
        <strain evidence="2 3">THG-MD12</strain>
    </source>
</reference>
<dbReference type="EMBL" id="WBJX01000001">
    <property type="protein sequence ID" value="KAB1639187.1"/>
    <property type="molecule type" value="Genomic_DNA"/>
</dbReference>
<dbReference type="PANTHER" id="PTHR43685">
    <property type="entry name" value="GLYCOSYLTRANSFERASE"/>
    <property type="match status" value="1"/>
</dbReference>
<dbReference type="InterPro" id="IPR029044">
    <property type="entry name" value="Nucleotide-diphossugar_trans"/>
</dbReference>
<dbReference type="Gene3D" id="3.90.550.10">
    <property type="entry name" value="Spore Coat Polysaccharide Biosynthesis Protein SpsA, Chain A"/>
    <property type="match status" value="1"/>
</dbReference>
<organism evidence="2 3">
    <name type="scientific">Pseudoclavibacter terrae</name>
    <dbReference type="NCBI Taxonomy" id="1530195"/>
    <lineage>
        <taxon>Bacteria</taxon>
        <taxon>Bacillati</taxon>
        <taxon>Actinomycetota</taxon>
        <taxon>Actinomycetes</taxon>
        <taxon>Micrococcales</taxon>
        <taxon>Microbacteriaceae</taxon>
        <taxon>Pseudoclavibacter</taxon>
    </lineage>
</organism>
<dbReference type="PANTHER" id="PTHR43685:SF12">
    <property type="entry name" value="GLYCOSYL TRANSFERASE FAMILY 2"/>
    <property type="match status" value="1"/>
</dbReference>
<comment type="caution">
    <text evidence="2">The sequence shown here is derived from an EMBL/GenBank/DDBJ whole genome shotgun (WGS) entry which is preliminary data.</text>
</comment>
<evidence type="ECO:0000313" key="3">
    <source>
        <dbReference type="Proteomes" id="UP000490386"/>
    </source>
</evidence>
<name>A0A7J5B4Z3_9MICO</name>
<evidence type="ECO:0000259" key="1">
    <source>
        <dbReference type="Pfam" id="PF00535"/>
    </source>
</evidence>
<sequence length="286" mass="32161">MAVELSVAVIIPAFNAASVIGEQLRALSLQTHQNFRVVVSDNGSTDGTRKAVEAWMPQFKSLIWVLADGRKGAAHARNTGIRSVTSDLVLICDSDDAVGPDWVAAHVEVLGRYQASTGPLYIVDAVGQERREIWNADSIPRTMNYLQYMPSCNAGFRRAAFDAVGGFDEELWRGHEDVDLGWRLCLAGFTIGHAPDAVIQYVQRSGASKRLKQQFQYGQAFAQLFAKHKSRPIPVQSRRWRARWWSEWLLKNLGIPQRWKSAPATIAFQIGRIYRSRLLNVHSPMW</sequence>
<keyword evidence="2" id="KW-0808">Transferase</keyword>